<keyword evidence="3" id="KW-0560">Oxidoreductase</keyword>
<sequence length="342" mass="37050">MAHVPDDVLFEHNSRVRDKAVVITGAANGIGKETAKRFASYGAKVVIGDRDTEGGKKTVQEIVADGGQAVFVKCDVLQWDDQVSMFETAISKYGSVDIVVPNAGVTETSKFGSVNFDKSGKPVKPNLLTLDINLTGVLYILISLSAVHLSLHYLKLNQKRNDLKSLILIGSVASWMPIPGGALYTASKHAVLGVMRSLHLPLELQGIRIGVIHPFFADTAIVPLPVKVILAGIPLTPVPRVAGAIFHAATNPDPETNGCAWLLLDNGPVFRVKPDEFKQGVYKMIDDRANGALKVAKGVAHYYRIGKELWRLLGKQVVVLSMGAALAKLTWDKRDLLASYIR</sequence>
<proteinExistence type="inferred from homology"/>
<dbReference type="InterPro" id="IPR036291">
    <property type="entry name" value="NAD(P)-bd_dom_sf"/>
</dbReference>
<organism evidence="5 6">
    <name type="scientific">Leucocoprinus leucothites</name>
    <dbReference type="NCBI Taxonomy" id="201217"/>
    <lineage>
        <taxon>Eukaryota</taxon>
        <taxon>Fungi</taxon>
        <taxon>Dikarya</taxon>
        <taxon>Basidiomycota</taxon>
        <taxon>Agaricomycotina</taxon>
        <taxon>Agaricomycetes</taxon>
        <taxon>Agaricomycetidae</taxon>
        <taxon>Agaricales</taxon>
        <taxon>Agaricineae</taxon>
        <taxon>Agaricaceae</taxon>
        <taxon>Leucocoprinus</taxon>
    </lineage>
</organism>
<keyword evidence="2" id="KW-0521">NADP</keyword>
<feature type="transmembrane region" description="Helical" evidence="4">
    <location>
        <begin position="136"/>
        <end position="154"/>
    </location>
</feature>
<evidence type="ECO:0008006" key="7">
    <source>
        <dbReference type="Google" id="ProtNLM"/>
    </source>
</evidence>
<protein>
    <recommendedName>
        <fullName evidence="7">NAD(P)-binding protein</fullName>
    </recommendedName>
</protein>
<keyword evidence="4" id="KW-0472">Membrane</keyword>
<keyword evidence="4" id="KW-1133">Transmembrane helix</keyword>
<gene>
    <name evidence="5" type="ORF">D9756_007628</name>
</gene>
<evidence type="ECO:0000256" key="2">
    <source>
        <dbReference type="ARBA" id="ARBA00022857"/>
    </source>
</evidence>
<dbReference type="InterPro" id="IPR020904">
    <property type="entry name" value="Sc_DH/Rdtase_CS"/>
</dbReference>
<feature type="transmembrane region" description="Helical" evidence="4">
    <location>
        <begin position="166"/>
        <end position="186"/>
    </location>
</feature>
<dbReference type="Pfam" id="PF00106">
    <property type="entry name" value="adh_short"/>
    <property type="match status" value="1"/>
</dbReference>
<dbReference type="PRINTS" id="PR00081">
    <property type="entry name" value="GDHRDH"/>
</dbReference>
<reference evidence="5 6" key="1">
    <citation type="journal article" date="2020" name="ISME J.">
        <title>Uncovering the hidden diversity of litter-decomposition mechanisms in mushroom-forming fungi.</title>
        <authorList>
            <person name="Floudas D."/>
            <person name="Bentzer J."/>
            <person name="Ahren D."/>
            <person name="Johansson T."/>
            <person name="Persson P."/>
            <person name="Tunlid A."/>
        </authorList>
    </citation>
    <scope>NUCLEOTIDE SEQUENCE [LARGE SCALE GENOMIC DNA]</scope>
    <source>
        <strain evidence="5 6">CBS 146.42</strain>
    </source>
</reference>
<dbReference type="PANTHER" id="PTHR44229">
    <property type="entry name" value="15-HYDROXYPROSTAGLANDIN DEHYDROGENASE [NAD(+)]"/>
    <property type="match status" value="1"/>
</dbReference>
<accession>A0A8H5D1S8</accession>
<comment type="caution">
    <text evidence="5">The sequence shown here is derived from an EMBL/GenBank/DDBJ whole genome shotgun (WGS) entry which is preliminary data.</text>
</comment>
<dbReference type="OrthoDB" id="5371740at2759"/>
<dbReference type="EMBL" id="JAACJO010000012">
    <property type="protein sequence ID" value="KAF5351996.1"/>
    <property type="molecule type" value="Genomic_DNA"/>
</dbReference>
<comment type="similarity">
    <text evidence="1">Belongs to the short-chain dehydrogenases/reductases (SDR) family.</text>
</comment>
<evidence type="ECO:0000256" key="1">
    <source>
        <dbReference type="ARBA" id="ARBA00006484"/>
    </source>
</evidence>
<evidence type="ECO:0000256" key="4">
    <source>
        <dbReference type="SAM" id="Phobius"/>
    </source>
</evidence>
<dbReference type="GO" id="GO:0005737">
    <property type="term" value="C:cytoplasm"/>
    <property type="evidence" value="ECO:0007669"/>
    <property type="project" value="TreeGrafter"/>
</dbReference>
<dbReference type="GO" id="GO:0016616">
    <property type="term" value="F:oxidoreductase activity, acting on the CH-OH group of donors, NAD or NADP as acceptor"/>
    <property type="evidence" value="ECO:0007669"/>
    <property type="project" value="TreeGrafter"/>
</dbReference>
<dbReference type="SUPFAM" id="SSF51735">
    <property type="entry name" value="NAD(P)-binding Rossmann-fold domains"/>
    <property type="match status" value="1"/>
</dbReference>
<dbReference type="InterPro" id="IPR002347">
    <property type="entry name" value="SDR_fam"/>
</dbReference>
<keyword evidence="4" id="KW-0812">Transmembrane</keyword>
<dbReference type="PROSITE" id="PS00061">
    <property type="entry name" value="ADH_SHORT"/>
    <property type="match status" value="1"/>
</dbReference>
<evidence type="ECO:0000313" key="6">
    <source>
        <dbReference type="Proteomes" id="UP000559027"/>
    </source>
</evidence>
<evidence type="ECO:0000256" key="3">
    <source>
        <dbReference type="ARBA" id="ARBA00023002"/>
    </source>
</evidence>
<dbReference type="Gene3D" id="3.40.50.720">
    <property type="entry name" value="NAD(P)-binding Rossmann-like Domain"/>
    <property type="match status" value="1"/>
</dbReference>
<dbReference type="AlphaFoldDB" id="A0A8H5D1S8"/>
<dbReference type="PANTHER" id="PTHR44229:SF4">
    <property type="entry name" value="15-HYDROXYPROSTAGLANDIN DEHYDROGENASE [NAD(+)]"/>
    <property type="match status" value="1"/>
</dbReference>
<keyword evidence="6" id="KW-1185">Reference proteome</keyword>
<name>A0A8H5D1S8_9AGAR</name>
<evidence type="ECO:0000313" key="5">
    <source>
        <dbReference type="EMBL" id="KAF5351996.1"/>
    </source>
</evidence>
<dbReference type="Proteomes" id="UP000559027">
    <property type="component" value="Unassembled WGS sequence"/>
</dbReference>